<accession>A0AAV2E398</accession>
<evidence type="ECO:0000313" key="2">
    <source>
        <dbReference type="EMBL" id="CAL1380431.1"/>
    </source>
</evidence>
<proteinExistence type="predicted"/>
<evidence type="ECO:0000313" key="3">
    <source>
        <dbReference type="Proteomes" id="UP001497516"/>
    </source>
</evidence>
<name>A0AAV2E398_9ROSI</name>
<dbReference type="EMBL" id="OZ034817">
    <property type="protein sequence ID" value="CAL1380431.1"/>
    <property type="molecule type" value="Genomic_DNA"/>
</dbReference>
<reference evidence="2 3" key="1">
    <citation type="submission" date="2024-04" db="EMBL/GenBank/DDBJ databases">
        <authorList>
            <person name="Fracassetti M."/>
        </authorList>
    </citation>
    <scope>NUCLEOTIDE SEQUENCE [LARGE SCALE GENOMIC DNA]</scope>
</reference>
<organism evidence="2 3">
    <name type="scientific">Linum trigynum</name>
    <dbReference type="NCBI Taxonomy" id="586398"/>
    <lineage>
        <taxon>Eukaryota</taxon>
        <taxon>Viridiplantae</taxon>
        <taxon>Streptophyta</taxon>
        <taxon>Embryophyta</taxon>
        <taxon>Tracheophyta</taxon>
        <taxon>Spermatophyta</taxon>
        <taxon>Magnoliopsida</taxon>
        <taxon>eudicotyledons</taxon>
        <taxon>Gunneridae</taxon>
        <taxon>Pentapetalae</taxon>
        <taxon>rosids</taxon>
        <taxon>fabids</taxon>
        <taxon>Malpighiales</taxon>
        <taxon>Linaceae</taxon>
        <taxon>Linum</taxon>
    </lineage>
</organism>
<dbReference type="AlphaFoldDB" id="A0AAV2E398"/>
<feature type="region of interest" description="Disordered" evidence="1">
    <location>
        <begin position="1"/>
        <end position="75"/>
    </location>
</feature>
<feature type="region of interest" description="Disordered" evidence="1">
    <location>
        <begin position="89"/>
        <end position="148"/>
    </location>
</feature>
<evidence type="ECO:0000256" key="1">
    <source>
        <dbReference type="SAM" id="MobiDB-lite"/>
    </source>
</evidence>
<gene>
    <name evidence="2" type="ORF">LTRI10_LOCUS21874</name>
</gene>
<sequence>MQQWRVKEADFSGDVQIGDDGGKENPLTEGQEAGAVDVVQRSEEVPGNGGEKRLNGEMQNTEEATDNGGMENPMIVGQETGGVVEAENSSVVEAEVQQEEQIIETDTTVKKKQGGDGDESTPEGETSANEKSVAVQAPSSNGGSLINR</sequence>
<keyword evidence="3" id="KW-1185">Reference proteome</keyword>
<dbReference type="Proteomes" id="UP001497516">
    <property type="component" value="Chromosome 4"/>
</dbReference>
<protein>
    <submittedName>
        <fullName evidence="2">Uncharacterized protein</fullName>
    </submittedName>
</protein>
<feature type="compositionally biased region" description="Polar residues" evidence="1">
    <location>
        <begin position="137"/>
        <end position="148"/>
    </location>
</feature>
<feature type="compositionally biased region" description="Basic and acidic residues" evidence="1">
    <location>
        <begin position="40"/>
        <end position="55"/>
    </location>
</feature>
<feature type="compositionally biased region" description="Basic and acidic residues" evidence="1">
    <location>
        <begin position="1"/>
        <end position="10"/>
    </location>
</feature>